<feature type="region of interest" description="Disordered" evidence="1">
    <location>
        <begin position="1"/>
        <end position="132"/>
    </location>
</feature>
<accession>A0A061QZ64</accession>
<feature type="non-terminal residue" evidence="2">
    <location>
        <position position="132"/>
    </location>
</feature>
<feature type="compositionally biased region" description="Basic and acidic residues" evidence="1">
    <location>
        <begin position="1"/>
        <end position="25"/>
    </location>
</feature>
<dbReference type="AlphaFoldDB" id="A0A061QZ64"/>
<organism evidence="2">
    <name type="scientific">Tetraselmis sp. GSL018</name>
    <dbReference type="NCBI Taxonomy" id="582737"/>
    <lineage>
        <taxon>Eukaryota</taxon>
        <taxon>Viridiplantae</taxon>
        <taxon>Chlorophyta</taxon>
        <taxon>core chlorophytes</taxon>
        <taxon>Chlorodendrophyceae</taxon>
        <taxon>Chlorodendrales</taxon>
        <taxon>Chlorodendraceae</taxon>
        <taxon>Tetraselmis</taxon>
    </lineage>
</organism>
<name>A0A061QZ64_9CHLO</name>
<protein>
    <submittedName>
        <fullName evidence="2">Uncharacterized protein</fullName>
    </submittedName>
</protein>
<sequence>MARAGDRTDVGRSMRYSLRERRRIAFLETSEDNAPPQSNDLRARSNSPSARHKQANGGPSGPRSAPARVPAEKAKGSPTMAGYNTFDSEAEHGGGANWSLRSRRARRSPLRYSPEEDEPVVRRQVDEAQDDG</sequence>
<proteinExistence type="predicted"/>
<feature type="compositionally biased region" description="Polar residues" evidence="1">
    <location>
        <begin position="35"/>
        <end position="49"/>
    </location>
</feature>
<gene>
    <name evidence="2" type="ORF">TSPGSL018_19850</name>
</gene>
<dbReference type="EMBL" id="GBEZ01023115">
    <property type="protein sequence ID" value="JAC63754.1"/>
    <property type="molecule type" value="Transcribed_RNA"/>
</dbReference>
<evidence type="ECO:0000256" key="1">
    <source>
        <dbReference type="SAM" id="MobiDB-lite"/>
    </source>
</evidence>
<reference evidence="2" key="1">
    <citation type="submission" date="2014-05" db="EMBL/GenBank/DDBJ databases">
        <title>The transcriptome of the halophilic microalga Tetraselmis sp. GSL018 isolated from the Great Salt Lake, Utah.</title>
        <authorList>
            <person name="Jinkerson R.E."/>
            <person name="D'Adamo S."/>
            <person name="Posewitz M.C."/>
        </authorList>
    </citation>
    <scope>NUCLEOTIDE SEQUENCE</scope>
    <source>
        <strain evidence="2">GSL018</strain>
    </source>
</reference>
<evidence type="ECO:0000313" key="2">
    <source>
        <dbReference type="EMBL" id="JAC63754.1"/>
    </source>
</evidence>